<dbReference type="SUPFAM" id="SSF48403">
    <property type="entry name" value="Ankyrin repeat"/>
    <property type="match status" value="1"/>
</dbReference>
<dbReference type="GO" id="GO:2000022">
    <property type="term" value="P:regulation of jasmonic acid mediated signaling pathway"/>
    <property type="evidence" value="ECO:0007669"/>
    <property type="project" value="InterPro"/>
</dbReference>
<keyword evidence="8" id="KW-1185">Reference proteome</keyword>
<evidence type="ECO:0000256" key="3">
    <source>
        <dbReference type="ARBA" id="ARBA00044947"/>
    </source>
</evidence>
<dbReference type="PANTHER" id="PTHR46475">
    <property type="entry name" value="REGULATORY PROTEIN NPR3"/>
    <property type="match status" value="1"/>
</dbReference>
<comment type="caution">
    <text evidence="7">The sequence shown here is derived from an EMBL/GenBank/DDBJ whole genome shotgun (WGS) entry which is preliminary data.</text>
</comment>
<dbReference type="InterPro" id="IPR002110">
    <property type="entry name" value="Ankyrin_rpt"/>
</dbReference>
<dbReference type="PANTHER" id="PTHR46475:SF1">
    <property type="entry name" value="REGULATORY PROTEIN NPR2"/>
    <property type="match status" value="1"/>
</dbReference>
<dbReference type="InterPro" id="IPR036770">
    <property type="entry name" value="Ankyrin_rpt-contain_sf"/>
</dbReference>
<dbReference type="Proteomes" id="UP000822688">
    <property type="component" value="Chromosome 8"/>
</dbReference>
<keyword evidence="2" id="KW-0611">Plant defense</keyword>
<dbReference type="Pfam" id="PF12796">
    <property type="entry name" value="Ank_2"/>
    <property type="match status" value="1"/>
</dbReference>
<comment type="pathway">
    <text evidence="1">Protein modification; protein ubiquitination.</text>
</comment>
<evidence type="ECO:0000256" key="5">
    <source>
        <dbReference type="SAM" id="MobiDB-lite"/>
    </source>
</evidence>
<name>A0A8T0H332_CERPU</name>
<dbReference type="PROSITE" id="PS50097">
    <property type="entry name" value="BTB"/>
    <property type="match status" value="1"/>
</dbReference>
<dbReference type="AlphaFoldDB" id="A0A8T0H332"/>
<feature type="compositionally biased region" description="Low complexity" evidence="5">
    <location>
        <begin position="572"/>
        <end position="590"/>
    </location>
</feature>
<dbReference type="InterPro" id="IPR021094">
    <property type="entry name" value="NPR1/NIM1-like_C"/>
</dbReference>
<gene>
    <name evidence="7" type="ORF">KC19_8G168100</name>
</gene>
<dbReference type="Gene3D" id="3.30.710.10">
    <property type="entry name" value="Potassium Channel Kv1.1, Chain A"/>
    <property type="match status" value="1"/>
</dbReference>
<dbReference type="InterPro" id="IPR011333">
    <property type="entry name" value="SKP1/BTB/POZ_sf"/>
</dbReference>
<keyword evidence="4" id="KW-0040">ANK repeat</keyword>
<feature type="compositionally biased region" description="Polar residues" evidence="5">
    <location>
        <begin position="562"/>
        <end position="571"/>
    </location>
</feature>
<dbReference type="SUPFAM" id="SSF54695">
    <property type="entry name" value="POZ domain"/>
    <property type="match status" value="1"/>
</dbReference>
<dbReference type="SMART" id="SM00225">
    <property type="entry name" value="BTB"/>
    <property type="match status" value="1"/>
</dbReference>
<comment type="similarity">
    <text evidence="3">Belongs to the plant 'ANKYRIN-BTB/POZ' family. 'NPR1-like' subfamily.</text>
</comment>
<evidence type="ECO:0000256" key="2">
    <source>
        <dbReference type="ARBA" id="ARBA00022821"/>
    </source>
</evidence>
<dbReference type="CDD" id="cd18310">
    <property type="entry name" value="BTB_POZ_NPR_plant"/>
    <property type="match status" value="1"/>
</dbReference>
<proteinExistence type="inferred from homology"/>
<evidence type="ECO:0000256" key="4">
    <source>
        <dbReference type="PROSITE-ProRule" id="PRU00023"/>
    </source>
</evidence>
<dbReference type="EMBL" id="CM026429">
    <property type="protein sequence ID" value="KAG0565145.1"/>
    <property type="molecule type" value="Genomic_DNA"/>
</dbReference>
<dbReference type="GO" id="GO:0042742">
    <property type="term" value="P:defense response to bacterium"/>
    <property type="evidence" value="ECO:0007669"/>
    <property type="project" value="TreeGrafter"/>
</dbReference>
<dbReference type="SMART" id="SM00248">
    <property type="entry name" value="ANK"/>
    <property type="match status" value="3"/>
</dbReference>
<evidence type="ECO:0000256" key="1">
    <source>
        <dbReference type="ARBA" id="ARBA00004906"/>
    </source>
</evidence>
<dbReference type="OrthoDB" id="71307at2759"/>
<dbReference type="GO" id="GO:0009862">
    <property type="term" value="P:systemic acquired resistance, salicylic acid mediated signaling pathway"/>
    <property type="evidence" value="ECO:0007669"/>
    <property type="project" value="InterPro"/>
</dbReference>
<evidence type="ECO:0000313" key="8">
    <source>
        <dbReference type="Proteomes" id="UP000822688"/>
    </source>
</evidence>
<dbReference type="GO" id="GO:0005634">
    <property type="term" value="C:nucleus"/>
    <property type="evidence" value="ECO:0007669"/>
    <property type="project" value="TreeGrafter"/>
</dbReference>
<dbReference type="InterPro" id="IPR044292">
    <property type="entry name" value="NPR"/>
</dbReference>
<dbReference type="Gene3D" id="1.25.40.20">
    <property type="entry name" value="Ankyrin repeat-containing domain"/>
    <property type="match status" value="1"/>
</dbReference>
<evidence type="ECO:0000313" key="7">
    <source>
        <dbReference type="EMBL" id="KAG0565145.1"/>
    </source>
</evidence>
<feature type="repeat" description="ANK" evidence="4">
    <location>
        <begin position="299"/>
        <end position="331"/>
    </location>
</feature>
<dbReference type="Pfam" id="PF00651">
    <property type="entry name" value="BTB"/>
    <property type="match status" value="1"/>
</dbReference>
<dbReference type="PROSITE" id="PS50088">
    <property type="entry name" value="ANK_REPEAT"/>
    <property type="match status" value="1"/>
</dbReference>
<organism evidence="7 8">
    <name type="scientific">Ceratodon purpureus</name>
    <name type="common">Fire moss</name>
    <name type="synonym">Dicranum purpureum</name>
    <dbReference type="NCBI Taxonomy" id="3225"/>
    <lineage>
        <taxon>Eukaryota</taxon>
        <taxon>Viridiplantae</taxon>
        <taxon>Streptophyta</taxon>
        <taxon>Embryophyta</taxon>
        <taxon>Bryophyta</taxon>
        <taxon>Bryophytina</taxon>
        <taxon>Bryopsida</taxon>
        <taxon>Dicranidae</taxon>
        <taxon>Pseudoditrichales</taxon>
        <taxon>Ditrichaceae</taxon>
        <taxon>Ceratodon</taxon>
    </lineage>
</organism>
<accession>A0A8T0H332</accession>
<dbReference type="Pfam" id="PF12313">
    <property type="entry name" value="NPR1_like_C"/>
    <property type="match status" value="1"/>
</dbReference>
<evidence type="ECO:0000259" key="6">
    <source>
        <dbReference type="PROSITE" id="PS50097"/>
    </source>
</evidence>
<sequence length="590" mass="65890">MADLKLSQPLPEGSSRGGSLEKLGSDLARLLIRVPDEDYSDLTVIAGGKKVPVHRCILAARCPGLRKVLKEIEQSGNSKLELELDSIVKNGKIGPEAFVAVMGYVYGGKLEPWPVAIPCHDNSCSHSTCRPAIDYVLEILCAAQLFNLPEVKILAEQHLIEYMKKFQVDDMLRIHHSTSTTKCTQLQSACLTALASSKLDNLTLEKQFFGVILERVKKLRVEFGNHLSHLAPLQEMQCKRIHRALDSDDVELVRMLVDEKKLNLDQAHGLHYAAAYCHPRTLAHLLDLNLADLNGRNERGMTVLHVAAWRQEPQAIAKLLEKGVQVKLRTLDNQTALDISRRLVRKTNMDREEDENERICITILEQAEKKHTLVVPKSAADMLSLPATEEELMSQLLYLENRVALARLLYPREADIVMGISHLETYAAFTGDNNMSNHSGAGIASRKRKPSVDLNEVPTTTLAGLVGAAAAEQSKEARLELLRQRCDALRHAVEMGRRCFPCYSGVIDKYVLDDEYVEPNDEGNIEEQLLKKRHFAELKGILQDSFPKAKVEEHKKMELQKRTLSQDCPQPSTSSSTSTSRGTSSSMVTK</sequence>
<dbReference type="InterPro" id="IPR000210">
    <property type="entry name" value="BTB/POZ_dom"/>
</dbReference>
<dbReference type="GO" id="GO:0050832">
    <property type="term" value="P:defense response to fungus"/>
    <property type="evidence" value="ECO:0007669"/>
    <property type="project" value="TreeGrafter"/>
</dbReference>
<dbReference type="GO" id="GO:2000031">
    <property type="term" value="P:regulation of salicylic acid mediated signaling pathway"/>
    <property type="evidence" value="ECO:0007669"/>
    <property type="project" value="InterPro"/>
</dbReference>
<feature type="domain" description="BTB" evidence="6">
    <location>
        <begin position="40"/>
        <end position="114"/>
    </location>
</feature>
<feature type="region of interest" description="Disordered" evidence="5">
    <location>
        <begin position="555"/>
        <end position="590"/>
    </location>
</feature>
<reference evidence="7" key="1">
    <citation type="submission" date="2020-06" db="EMBL/GenBank/DDBJ databases">
        <title>WGS assembly of Ceratodon purpureus strain R40.</title>
        <authorList>
            <person name="Carey S.B."/>
            <person name="Jenkins J."/>
            <person name="Shu S."/>
            <person name="Lovell J.T."/>
            <person name="Sreedasyam A."/>
            <person name="Maumus F."/>
            <person name="Tiley G.P."/>
            <person name="Fernandez-Pozo N."/>
            <person name="Barry K."/>
            <person name="Chen C."/>
            <person name="Wang M."/>
            <person name="Lipzen A."/>
            <person name="Daum C."/>
            <person name="Saski C.A."/>
            <person name="Payton A.C."/>
            <person name="Mcbreen J.C."/>
            <person name="Conrad R.E."/>
            <person name="Kollar L.M."/>
            <person name="Olsson S."/>
            <person name="Huttunen S."/>
            <person name="Landis J.B."/>
            <person name="Wickett N.J."/>
            <person name="Johnson M.G."/>
            <person name="Rensing S.A."/>
            <person name="Grimwood J."/>
            <person name="Schmutz J."/>
            <person name="Mcdaniel S.F."/>
        </authorList>
    </citation>
    <scope>NUCLEOTIDE SEQUENCE</scope>
    <source>
        <strain evidence="7">R40</strain>
    </source>
</reference>
<protein>
    <recommendedName>
        <fullName evidence="6">BTB domain-containing protein</fullName>
    </recommendedName>
</protein>